<gene>
    <name evidence="4" type="ORF">IWQ62_001465</name>
</gene>
<proteinExistence type="predicted"/>
<keyword evidence="5" id="KW-1185">Reference proteome</keyword>
<keyword evidence="2" id="KW-0812">Transmembrane</keyword>
<feature type="region of interest" description="Disordered" evidence="1">
    <location>
        <begin position="614"/>
        <end position="646"/>
    </location>
</feature>
<dbReference type="Proteomes" id="UP001150925">
    <property type="component" value="Unassembled WGS sequence"/>
</dbReference>
<evidence type="ECO:0000313" key="5">
    <source>
        <dbReference type="Proteomes" id="UP001150925"/>
    </source>
</evidence>
<evidence type="ECO:0000256" key="2">
    <source>
        <dbReference type="SAM" id="Phobius"/>
    </source>
</evidence>
<feature type="transmembrane region" description="Helical" evidence="2">
    <location>
        <begin position="168"/>
        <end position="187"/>
    </location>
</feature>
<feature type="transmembrane region" description="Helical" evidence="2">
    <location>
        <begin position="199"/>
        <end position="217"/>
    </location>
</feature>
<keyword evidence="3" id="KW-0732">Signal</keyword>
<evidence type="ECO:0000256" key="3">
    <source>
        <dbReference type="SAM" id="SignalP"/>
    </source>
</evidence>
<feature type="transmembrane region" description="Helical" evidence="2">
    <location>
        <begin position="315"/>
        <end position="336"/>
    </location>
</feature>
<feature type="compositionally biased region" description="Polar residues" evidence="1">
    <location>
        <begin position="424"/>
        <end position="440"/>
    </location>
</feature>
<evidence type="ECO:0000256" key="1">
    <source>
        <dbReference type="SAM" id="MobiDB-lite"/>
    </source>
</evidence>
<organism evidence="4 5">
    <name type="scientific">Dispira parvispora</name>
    <dbReference type="NCBI Taxonomy" id="1520584"/>
    <lineage>
        <taxon>Eukaryota</taxon>
        <taxon>Fungi</taxon>
        <taxon>Fungi incertae sedis</taxon>
        <taxon>Zoopagomycota</taxon>
        <taxon>Kickxellomycotina</taxon>
        <taxon>Dimargaritomycetes</taxon>
        <taxon>Dimargaritales</taxon>
        <taxon>Dimargaritaceae</taxon>
        <taxon>Dispira</taxon>
    </lineage>
</organism>
<accession>A0A9W8ASA4</accession>
<feature type="compositionally biased region" description="Basic and acidic residues" evidence="1">
    <location>
        <begin position="464"/>
        <end position="476"/>
    </location>
</feature>
<protein>
    <submittedName>
        <fullName evidence="4">Uncharacterized protein</fullName>
    </submittedName>
</protein>
<feature type="transmembrane region" description="Helical" evidence="2">
    <location>
        <begin position="357"/>
        <end position="383"/>
    </location>
</feature>
<feature type="compositionally biased region" description="Basic and acidic residues" evidence="1">
    <location>
        <begin position="614"/>
        <end position="629"/>
    </location>
</feature>
<dbReference type="EMBL" id="JANBPY010000236">
    <property type="protein sequence ID" value="KAJ1968076.1"/>
    <property type="molecule type" value="Genomic_DNA"/>
</dbReference>
<dbReference type="OrthoDB" id="5582125at2759"/>
<keyword evidence="2" id="KW-1133">Transmembrane helix</keyword>
<keyword evidence="2" id="KW-0472">Membrane</keyword>
<feature type="region of interest" description="Disordered" evidence="1">
    <location>
        <begin position="424"/>
        <end position="490"/>
    </location>
</feature>
<feature type="transmembrane region" description="Helical" evidence="2">
    <location>
        <begin position="272"/>
        <end position="295"/>
    </location>
</feature>
<feature type="transmembrane region" description="Helical" evidence="2">
    <location>
        <begin position="389"/>
        <end position="415"/>
    </location>
</feature>
<feature type="chain" id="PRO_5040912302" evidence="3">
    <location>
        <begin position="26"/>
        <end position="646"/>
    </location>
</feature>
<comment type="caution">
    <text evidence="4">The sequence shown here is derived from an EMBL/GenBank/DDBJ whole genome shotgun (WGS) entry which is preliminary data.</text>
</comment>
<name>A0A9W8ASA4_9FUNG</name>
<reference evidence="4" key="1">
    <citation type="submission" date="2022-07" db="EMBL/GenBank/DDBJ databases">
        <title>Phylogenomic reconstructions and comparative analyses of Kickxellomycotina fungi.</title>
        <authorList>
            <person name="Reynolds N.K."/>
            <person name="Stajich J.E."/>
            <person name="Barry K."/>
            <person name="Grigoriev I.V."/>
            <person name="Crous P."/>
            <person name="Smith M.E."/>
        </authorList>
    </citation>
    <scope>NUCLEOTIDE SEQUENCE</scope>
    <source>
        <strain evidence="4">RSA 1196</strain>
    </source>
</reference>
<dbReference type="AlphaFoldDB" id="A0A9W8ASA4"/>
<evidence type="ECO:0000313" key="4">
    <source>
        <dbReference type="EMBL" id="KAJ1968076.1"/>
    </source>
</evidence>
<feature type="transmembrane region" description="Helical" evidence="2">
    <location>
        <begin position="223"/>
        <end position="245"/>
    </location>
</feature>
<feature type="compositionally biased region" description="Pro residues" evidence="1">
    <location>
        <begin position="637"/>
        <end position="646"/>
    </location>
</feature>
<feature type="signal peptide" evidence="3">
    <location>
        <begin position="1"/>
        <end position="25"/>
    </location>
</feature>
<sequence length="646" mass="71628">MALSRPMTWLKLLFVIAAFITTCLATISVPITSEEFRAYDFYGQTKQSYISVSAPLLPLPVQGPDCTVSLTTVDGTAITTPEWNPNITKVMAFVNWSEMHKAQCTSIAQPYVQDGLALIVVSKDAEASLQTQADAFLTSKEPELVVVIQDPGPWNTLLLSAGFSVLRWLPFALELLLTLYSLAYVVFKFRNIRTRPPLTYLWVWLATALWLVCESMNPPGWPAFPVCTVFACIGYCIFSAVLLAVSLDWFQRVIHTVEPDHRLKPYGKGTRFFLAGFGIVCVLGFWLSTVLWTVGYNYDGSATYIIQYIASSLSMYFLPVLCLAVVIILGPITFAFTPSKNYFESSAHSIAAITRRVCFYVLQATLVGGLGHFVYLCLLQFQTSSSNRITQFVVACVARSLTTVIFAVLWVLILLKMDHRRQLMQGSTRQRGNSDTSTRPLTRRDRGSTGGWSFGSATLGKPSLENKKTRPSRESKPLPNLRKSTMSTTSSVLGRLVGNRESMVDPSLHHISSPIPKSNSGLEHYMITPVPPVPPIPFSTPVPEAPQPVYSTQPNPRGSIIQFPSYSDDRSTYNSVLDSYYRVSGFGANTSTGNGIHYTQINASPVVPPTMIHAEGKPPMSKEKSDNHLRKYKPNKRLPPLPTVYV</sequence>